<dbReference type="AlphaFoldDB" id="A0A328VFP4"/>
<accession>A0A328VFP4</accession>
<feature type="transmembrane region" description="Helical" evidence="8">
    <location>
        <begin position="289"/>
        <end position="309"/>
    </location>
</feature>
<feature type="domain" description="Major facilitator superfamily (MFS) profile" evidence="9">
    <location>
        <begin position="9"/>
        <end position="402"/>
    </location>
</feature>
<dbReference type="GO" id="GO:0005886">
    <property type="term" value="C:plasma membrane"/>
    <property type="evidence" value="ECO:0007669"/>
    <property type="project" value="UniProtKB-SubCell"/>
</dbReference>
<comment type="subcellular location">
    <subcellularLocation>
        <location evidence="1">Cell membrane</location>
        <topology evidence="1">Multi-pass membrane protein</topology>
    </subcellularLocation>
</comment>
<feature type="transmembrane region" description="Helical" evidence="8">
    <location>
        <begin position="12"/>
        <end position="35"/>
    </location>
</feature>
<proteinExistence type="predicted"/>
<dbReference type="SUPFAM" id="SSF103473">
    <property type="entry name" value="MFS general substrate transporter"/>
    <property type="match status" value="1"/>
</dbReference>
<keyword evidence="2" id="KW-0813">Transport</keyword>
<feature type="transmembrane region" description="Helical" evidence="8">
    <location>
        <begin position="349"/>
        <end position="371"/>
    </location>
</feature>
<dbReference type="Gene3D" id="1.20.1250.20">
    <property type="entry name" value="MFS general substrate transporter like domains"/>
    <property type="match status" value="2"/>
</dbReference>
<evidence type="ECO:0000256" key="1">
    <source>
        <dbReference type="ARBA" id="ARBA00004651"/>
    </source>
</evidence>
<dbReference type="PROSITE" id="PS50850">
    <property type="entry name" value="MFS"/>
    <property type="match status" value="1"/>
</dbReference>
<dbReference type="InterPro" id="IPR020846">
    <property type="entry name" value="MFS_dom"/>
</dbReference>
<dbReference type="CDD" id="cd06173">
    <property type="entry name" value="MFS_MefA_like"/>
    <property type="match status" value="1"/>
</dbReference>
<dbReference type="InterPro" id="IPR010290">
    <property type="entry name" value="TM_effector"/>
</dbReference>
<protein>
    <recommendedName>
        <fullName evidence="9">Major facilitator superfamily (MFS) profile domain-containing protein</fullName>
    </recommendedName>
</protein>
<evidence type="ECO:0000256" key="5">
    <source>
        <dbReference type="ARBA" id="ARBA00022989"/>
    </source>
</evidence>
<keyword evidence="6 8" id="KW-0472">Membrane</keyword>
<name>A0A328VFP4_9CHLR</name>
<keyword evidence="5 8" id="KW-1133">Transmembrane helix</keyword>
<evidence type="ECO:0000313" key="11">
    <source>
        <dbReference type="Proteomes" id="UP000248706"/>
    </source>
</evidence>
<dbReference type="OrthoDB" id="9774907at2"/>
<dbReference type="Proteomes" id="UP000248706">
    <property type="component" value="Unassembled WGS sequence"/>
</dbReference>
<feature type="region of interest" description="Disordered" evidence="7">
    <location>
        <begin position="408"/>
        <end position="430"/>
    </location>
</feature>
<evidence type="ECO:0000256" key="6">
    <source>
        <dbReference type="ARBA" id="ARBA00023136"/>
    </source>
</evidence>
<feature type="transmembrane region" description="Helical" evidence="8">
    <location>
        <begin position="47"/>
        <end position="67"/>
    </location>
</feature>
<keyword evidence="3" id="KW-1003">Cell membrane</keyword>
<dbReference type="PANTHER" id="PTHR43266">
    <property type="entry name" value="MACROLIDE-EFFLUX PROTEIN"/>
    <property type="match status" value="1"/>
</dbReference>
<feature type="transmembrane region" description="Helical" evidence="8">
    <location>
        <begin position="377"/>
        <end position="399"/>
    </location>
</feature>
<reference evidence="10 11" key="1">
    <citation type="submission" date="2016-08" db="EMBL/GenBank/DDBJ databases">
        <title>Analysis of Carbohydrate Active Enzymes in Thermogemmatispora T81 Reveals Carbohydrate Degradation Ability.</title>
        <authorList>
            <person name="Tomazini A."/>
            <person name="Lal S."/>
            <person name="Stott M."/>
            <person name="Henrissat B."/>
            <person name="Polikarpov I."/>
            <person name="Sparling R."/>
            <person name="Levin D.B."/>
        </authorList>
    </citation>
    <scope>NUCLEOTIDE SEQUENCE [LARGE SCALE GENOMIC DNA]</scope>
    <source>
        <strain evidence="10 11">T81</strain>
    </source>
</reference>
<sequence length="430" mass="47146">MLSLFRQRNFMLLWFGQLISVSGDWLLTIAIPFSIYQLTGSVLQTGASFMLELLPRIALGSFAGVFVDRWDRRWTMIVADLTRAAILCILLLVHSSNLVWIIYIVILIHSVISQLFTPAMNALLPSLVADKDLVTANSAMSLNDALTRLIGPFIGGILLTWLGFASLIILDSATYICSALFLLLMVLPRSVKQNSSEAHSIQVKIASIMQEWVDGLRVVGRETLLKGIFFTISLLMFAQGAVTALMVVFVERQMHQGAVTYGWLITAQGVGTFVGAIIVSILSKYVRPGYIITTSLWIIGGCIVLAAHYPFLLSVFLLLFLAGIFAAGFVVMIQSLLQNYVIDSYRGRVLALFETLIAVTMLGGMFLASLLGDALGVVSFFTFAGILTMGAGLVALLMLRRATLHPQNRPATETDEQYFQSVDKSNLANT</sequence>
<dbReference type="RefSeq" id="WP_112426224.1">
    <property type="nucleotide sequence ID" value="NZ_MCIF01000002.1"/>
</dbReference>
<evidence type="ECO:0000256" key="4">
    <source>
        <dbReference type="ARBA" id="ARBA00022692"/>
    </source>
</evidence>
<keyword evidence="4 8" id="KW-0812">Transmembrane</keyword>
<dbReference type="InterPro" id="IPR036259">
    <property type="entry name" value="MFS_trans_sf"/>
</dbReference>
<evidence type="ECO:0000256" key="3">
    <source>
        <dbReference type="ARBA" id="ARBA00022475"/>
    </source>
</evidence>
<feature type="transmembrane region" description="Helical" evidence="8">
    <location>
        <begin position="315"/>
        <end position="337"/>
    </location>
</feature>
<dbReference type="EMBL" id="MCIF01000002">
    <property type="protein sequence ID" value="RAQ94373.1"/>
    <property type="molecule type" value="Genomic_DNA"/>
</dbReference>
<feature type="transmembrane region" description="Helical" evidence="8">
    <location>
        <begin position="145"/>
        <end position="162"/>
    </location>
</feature>
<evidence type="ECO:0000259" key="9">
    <source>
        <dbReference type="PROSITE" id="PS50850"/>
    </source>
</evidence>
<feature type="transmembrane region" description="Helical" evidence="8">
    <location>
        <begin position="261"/>
        <end position="282"/>
    </location>
</feature>
<evidence type="ECO:0000313" key="10">
    <source>
        <dbReference type="EMBL" id="RAQ94373.1"/>
    </source>
</evidence>
<gene>
    <name evidence="10" type="ORF">A4R35_02435</name>
</gene>
<organism evidence="10 11">
    <name type="scientific">Thermogemmatispora tikiterensis</name>
    <dbReference type="NCBI Taxonomy" id="1825093"/>
    <lineage>
        <taxon>Bacteria</taxon>
        <taxon>Bacillati</taxon>
        <taxon>Chloroflexota</taxon>
        <taxon>Ktedonobacteria</taxon>
        <taxon>Thermogemmatisporales</taxon>
        <taxon>Thermogemmatisporaceae</taxon>
        <taxon>Thermogemmatispora</taxon>
    </lineage>
</organism>
<evidence type="ECO:0000256" key="8">
    <source>
        <dbReference type="SAM" id="Phobius"/>
    </source>
</evidence>
<evidence type="ECO:0000256" key="7">
    <source>
        <dbReference type="SAM" id="MobiDB-lite"/>
    </source>
</evidence>
<evidence type="ECO:0000256" key="2">
    <source>
        <dbReference type="ARBA" id="ARBA00022448"/>
    </source>
</evidence>
<dbReference type="GO" id="GO:0022857">
    <property type="term" value="F:transmembrane transporter activity"/>
    <property type="evidence" value="ECO:0007669"/>
    <property type="project" value="InterPro"/>
</dbReference>
<dbReference type="Pfam" id="PF05977">
    <property type="entry name" value="MFS_3"/>
    <property type="match status" value="1"/>
</dbReference>
<feature type="transmembrane region" description="Helical" evidence="8">
    <location>
        <begin position="227"/>
        <end position="249"/>
    </location>
</feature>
<comment type="caution">
    <text evidence="10">The sequence shown here is derived from an EMBL/GenBank/DDBJ whole genome shotgun (WGS) entry which is preliminary data.</text>
</comment>
<dbReference type="PANTHER" id="PTHR43266:SF2">
    <property type="entry name" value="MAJOR FACILITATOR SUPERFAMILY (MFS) PROFILE DOMAIN-CONTAINING PROTEIN"/>
    <property type="match status" value="1"/>
</dbReference>
<keyword evidence="11" id="KW-1185">Reference proteome</keyword>